<protein>
    <recommendedName>
        <fullName evidence="1">Nucleolus and neural progenitor protein-like N-terminal domain-containing protein</fullName>
    </recommendedName>
</protein>
<evidence type="ECO:0000313" key="2">
    <source>
        <dbReference type="EMBL" id="KAL0311037.1"/>
    </source>
</evidence>
<evidence type="ECO:0000259" key="1">
    <source>
        <dbReference type="Pfam" id="PF14780"/>
    </source>
</evidence>
<reference evidence="2" key="2">
    <citation type="journal article" date="2024" name="Plant">
        <title>Genomic evolution and insights into agronomic trait innovations of Sesamum species.</title>
        <authorList>
            <person name="Miao H."/>
            <person name="Wang L."/>
            <person name="Qu L."/>
            <person name="Liu H."/>
            <person name="Sun Y."/>
            <person name="Le M."/>
            <person name="Wang Q."/>
            <person name="Wei S."/>
            <person name="Zheng Y."/>
            <person name="Lin W."/>
            <person name="Duan Y."/>
            <person name="Cao H."/>
            <person name="Xiong S."/>
            <person name="Wang X."/>
            <person name="Wei L."/>
            <person name="Li C."/>
            <person name="Ma Q."/>
            <person name="Ju M."/>
            <person name="Zhao R."/>
            <person name="Li G."/>
            <person name="Mu C."/>
            <person name="Tian Q."/>
            <person name="Mei H."/>
            <person name="Zhang T."/>
            <person name="Gao T."/>
            <person name="Zhang H."/>
        </authorList>
    </citation>
    <scope>NUCLEOTIDE SEQUENCE</scope>
    <source>
        <strain evidence="2">G01</strain>
    </source>
</reference>
<proteinExistence type="predicted"/>
<organism evidence="2">
    <name type="scientific">Sesamum angustifolium</name>
    <dbReference type="NCBI Taxonomy" id="2727405"/>
    <lineage>
        <taxon>Eukaryota</taxon>
        <taxon>Viridiplantae</taxon>
        <taxon>Streptophyta</taxon>
        <taxon>Embryophyta</taxon>
        <taxon>Tracheophyta</taxon>
        <taxon>Spermatophyta</taxon>
        <taxon>Magnoliopsida</taxon>
        <taxon>eudicotyledons</taxon>
        <taxon>Gunneridae</taxon>
        <taxon>Pentapetalae</taxon>
        <taxon>asterids</taxon>
        <taxon>lamiids</taxon>
        <taxon>Lamiales</taxon>
        <taxon>Pedaliaceae</taxon>
        <taxon>Sesamum</taxon>
    </lineage>
</organism>
<dbReference type="Pfam" id="PF14780">
    <property type="entry name" value="NEPRO_N"/>
    <property type="match status" value="1"/>
</dbReference>
<dbReference type="EMBL" id="JACGWK010000016">
    <property type="protein sequence ID" value="KAL0311037.1"/>
    <property type="molecule type" value="Genomic_DNA"/>
</dbReference>
<accession>A0AAW2KWR2</accession>
<name>A0AAW2KWR2_9LAMI</name>
<dbReference type="AlphaFoldDB" id="A0AAW2KWR2"/>
<sequence>MGSEIETVEQRLKSFTGQLQTECGILERLVYKHKNQHRRCRYFQYILKVRRDLKLLKLANLEEIFYACFLVVNGNRPKQKVQLLESLKRRKCGSGKYNFLERLLGVTRLLSEMVEPLLKAAMYP</sequence>
<comment type="caution">
    <text evidence="2">The sequence shown here is derived from an EMBL/GenBank/DDBJ whole genome shotgun (WGS) entry which is preliminary data.</text>
</comment>
<dbReference type="InterPro" id="IPR027951">
    <property type="entry name" value="Nepro_N"/>
</dbReference>
<feature type="domain" description="Nucleolus and neural progenitor protein-like N-terminal" evidence="1">
    <location>
        <begin position="4"/>
        <end position="123"/>
    </location>
</feature>
<reference evidence="2" key="1">
    <citation type="submission" date="2020-06" db="EMBL/GenBank/DDBJ databases">
        <authorList>
            <person name="Li T."/>
            <person name="Hu X."/>
            <person name="Zhang T."/>
            <person name="Song X."/>
            <person name="Zhang H."/>
            <person name="Dai N."/>
            <person name="Sheng W."/>
            <person name="Hou X."/>
            <person name="Wei L."/>
        </authorList>
    </citation>
    <scope>NUCLEOTIDE SEQUENCE</scope>
    <source>
        <strain evidence="2">G01</strain>
        <tissue evidence="2">Leaf</tissue>
    </source>
</reference>
<gene>
    <name evidence="2" type="ORF">Sangu_2398400</name>
</gene>
<dbReference type="PANTHER" id="PTHR34786:SF1">
    <property type="entry name" value="OS09G0504900 PROTEIN"/>
    <property type="match status" value="1"/>
</dbReference>
<dbReference type="PANTHER" id="PTHR34786">
    <property type="entry name" value="OS09G0504900 PROTEIN"/>
    <property type="match status" value="1"/>
</dbReference>